<reference evidence="2" key="1">
    <citation type="submission" date="2023-05" db="EMBL/GenBank/DDBJ databases">
        <title>Nepenthes gracilis genome sequencing.</title>
        <authorList>
            <person name="Fukushima K."/>
        </authorList>
    </citation>
    <scope>NUCLEOTIDE SEQUENCE</scope>
    <source>
        <strain evidence="2">SING2019-196</strain>
    </source>
</reference>
<evidence type="ECO:0000313" key="2">
    <source>
        <dbReference type="EMBL" id="GMH20448.1"/>
    </source>
</evidence>
<organism evidence="2 3">
    <name type="scientific">Nepenthes gracilis</name>
    <name type="common">Slender pitcher plant</name>
    <dbReference type="NCBI Taxonomy" id="150966"/>
    <lineage>
        <taxon>Eukaryota</taxon>
        <taxon>Viridiplantae</taxon>
        <taxon>Streptophyta</taxon>
        <taxon>Embryophyta</taxon>
        <taxon>Tracheophyta</taxon>
        <taxon>Spermatophyta</taxon>
        <taxon>Magnoliopsida</taxon>
        <taxon>eudicotyledons</taxon>
        <taxon>Gunneridae</taxon>
        <taxon>Pentapetalae</taxon>
        <taxon>Caryophyllales</taxon>
        <taxon>Nepenthaceae</taxon>
        <taxon>Nepenthes</taxon>
    </lineage>
</organism>
<comment type="caution">
    <text evidence="2">The sequence shown here is derived from an EMBL/GenBank/DDBJ whole genome shotgun (WGS) entry which is preliminary data.</text>
</comment>
<dbReference type="AlphaFoldDB" id="A0AAD3SYG1"/>
<accession>A0AAD3SYG1</accession>
<evidence type="ECO:0000256" key="1">
    <source>
        <dbReference type="SAM" id="MobiDB-lite"/>
    </source>
</evidence>
<evidence type="ECO:0000313" key="3">
    <source>
        <dbReference type="Proteomes" id="UP001279734"/>
    </source>
</evidence>
<proteinExistence type="predicted"/>
<gene>
    <name evidence="2" type="ORF">Nepgr_022289</name>
</gene>
<name>A0AAD3SYG1_NEPGR</name>
<sequence length="91" mass="9257">MVGIKASRLDSSSPVASAPISKQAKQTRGSFGAEINSIEGPAVLSLVKALPAVNMSSRTRSDSSTNPHGLLALAVPLVPRVSSPLGVHQVG</sequence>
<dbReference type="Proteomes" id="UP001279734">
    <property type="component" value="Unassembled WGS sequence"/>
</dbReference>
<keyword evidence="3" id="KW-1185">Reference proteome</keyword>
<protein>
    <submittedName>
        <fullName evidence="2">Uncharacterized protein</fullName>
    </submittedName>
</protein>
<dbReference type="EMBL" id="BSYO01000022">
    <property type="protein sequence ID" value="GMH20448.1"/>
    <property type="molecule type" value="Genomic_DNA"/>
</dbReference>
<feature type="region of interest" description="Disordered" evidence="1">
    <location>
        <begin position="1"/>
        <end position="32"/>
    </location>
</feature>